<keyword evidence="3 5" id="KW-1133">Transmembrane helix</keyword>
<feature type="transmembrane region" description="Helical" evidence="5">
    <location>
        <begin position="385"/>
        <end position="405"/>
    </location>
</feature>
<protein>
    <submittedName>
        <fullName evidence="7">MFS transporter</fullName>
    </submittedName>
</protein>
<feature type="transmembrane region" description="Helical" evidence="5">
    <location>
        <begin position="297"/>
        <end position="315"/>
    </location>
</feature>
<keyword evidence="2 5" id="KW-0812">Transmembrane</keyword>
<dbReference type="EMBL" id="CP132942">
    <property type="protein sequence ID" value="XCB32994.1"/>
    <property type="molecule type" value="Genomic_DNA"/>
</dbReference>
<feature type="transmembrane region" description="Helical" evidence="5">
    <location>
        <begin position="356"/>
        <end position="379"/>
    </location>
</feature>
<organism evidence="7">
    <name type="scientific">Tunturiibacter psychrotolerans</name>
    <dbReference type="NCBI Taxonomy" id="3069686"/>
    <lineage>
        <taxon>Bacteria</taxon>
        <taxon>Pseudomonadati</taxon>
        <taxon>Acidobacteriota</taxon>
        <taxon>Terriglobia</taxon>
        <taxon>Terriglobales</taxon>
        <taxon>Acidobacteriaceae</taxon>
        <taxon>Tunturiibacter</taxon>
    </lineage>
</organism>
<dbReference type="KEGG" id="tpsc:RBB77_21640"/>
<dbReference type="Pfam" id="PF07690">
    <property type="entry name" value="MFS_1"/>
    <property type="match status" value="1"/>
</dbReference>
<accession>A0AAU7ZPY5</accession>
<gene>
    <name evidence="7" type="ORF">RBB77_21640</name>
</gene>
<dbReference type="RefSeq" id="WP_353063836.1">
    <property type="nucleotide sequence ID" value="NZ_CP132942.1"/>
</dbReference>
<evidence type="ECO:0000256" key="2">
    <source>
        <dbReference type="ARBA" id="ARBA00022692"/>
    </source>
</evidence>
<evidence type="ECO:0000256" key="3">
    <source>
        <dbReference type="ARBA" id="ARBA00022989"/>
    </source>
</evidence>
<feature type="transmembrane region" description="Helical" evidence="5">
    <location>
        <begin position="264"/>
        <end position="285"/>
    </location>
</feature>
<proteinExistence type="predicted"/>
<evidence type="ECO:0000256" key="5">
    <source>
        <dbReference type="SAM" id="Phobius"/>
    </source>
</evidence>
<dbReference type="PROSITE" id="PS50850">
    <property type="entry name" value="MFS"/>
    <property type="match status" value="1"/>
</dbReference>
<dbReference type="SUPFAM" id="SSF103473">
    <property type="entry name" value="MFS general substrate transporter"/>
    <property type="match status" value="1"/>
</dbReference>
<evidence type="ECO:0000256" key="1">
    <source>
        <dbReference type="ARBA" id="ARBA00004141"/>
    </source>
</evidence>
<keyword evidence="4 5" id="KW-0472">Membrane</keyword>
<dbReference type="Gene3D" id="1.20.1250.20">
    <property type="entry name" value="MFS general substrate transporter like domains"/>
    <property type="match status" value="2"/>
</dbReference>
<feature type="transmembrane region" description="Helical" evidence="5">
    <location>
        <begin position="21"/>
        <end position="38"/>
    </location>
</feature>
<sequence>MPNDDLQLAQSEQTSSLSKRRPWLVASLLFVVALINYFDRQSLSVVAPRFQQELHLSDQGYGHVVSLFLLASAFAYAASGFITDRLGTRRSMALFVGWWSLAEAATAFATSTFQLSFARFCLGLGEPGLWVAAPKAVGESFERPQRGLAIGIYTMGATVGAVVAIPVIAAITNHLPWKVVFLIDGAAGLIWLPFWLFVYRDGLVAQSTTGSEVLREVLSRGKTWKLMVARGLTDPVWYFYLFWFPKYLLTVRHLSMGQLARVGWIVYLAAGIGTLLGGVVSGRLIRRGMTAGFAYRRIMLISAILIPLSPLAGFAQTAAVAIGIASVIALAHMAWLVNLTSTIVELFPANQIGKAAGLVAAGSGLGGMVSSEIIGYLVAHQGYLPIFYIMAVLHPIALVILWKAFSDTPNSDMLSVASRTVTAVR</sequence>
<reference evidence="7" key="1">
    <citation type="submission" date="2023-08" db="EMBL/GenBank/DDBJ databases">
        <authorList>
            <person name="Messyasz A."/>
            <person name="Mannisto M.K."/>
            <person name="Kerkhof L.J."/>
            <person name="Haggblom M."/>
        </authorList>
    </citation>
    <scope>NUCLEOTIDE SEQUENCE</scope>
    <source>
        <strain evidence="7">X5P6</strain>
    </source>
</reference>
<evidence type="ECO:0000313" key="7">
    <source>
        <dbReference type="EMBL" id="XCB32994.1"/>
    </source>
</evidence>
<dbReference type="PANTHER" id="PTHR11662:SF285">
    <property type="entry name" value="HEXURONATE TRANSPORTER"/>
    <property type="match status" value="1"/>
</dbReference>
<evidence type="ECO:0000259" key="6">
    <source>
        <dbReference type="PROSITE" id="PS50850"/>
    </source>
</evidence>
<dbReference type="InterPro" id="IPR020846">
    <property type="entry name" value="MFS_dom"/>
</dbReference>
<evidence type="ECO:0000256" key="4">
    <source>
        <dbReference type="ARBA" id="ARBA00023136"/>
    </source>
</evidence>
<dbReference type="CDD" id="cd17319">
    <property type="entry name" value="MFS_ExuT_GudP_like"/>
    <property type="match status" value="1"/>
</dbReference>
<feature type="transmembrane region" description="Helical" evidence="5">
    <location>
        <begin position="177"/>
        <end position="198"/>
    </location>
</feature>
<reference evidence="7" key="2">
    <citation type="journal article" date="2024" name="Environ. Microbiol.">
        <title>Genome analysis and description of Tunturibacter gen. nov. expands the diversity of Terriglobia in tundra soils.</title>
        <authorList>
            <person name="Messyasz A."/>
            <person name="Mannisto M.K."/>
            <person name="Kerkhof L.J."/>
            <person name="Haggblom M.M."/>
        </authorList>
    </citation>
    <scope>NUCLEOTIDE SEQUENCE</scope>
    <source>
        <strain evidence="7">X5P6</strain>
    </source>
</reference>
<dbReference type="GO" id="GO:0016020">
    <property type="term" value="C:membrane"/>
    <property type="evidence" value="ECO:0007669"/>
    <property type="project" value="UniProtKB-SubCell"/>
</dbReference>
<feature type="transmembrane region" description="Helical" evidence="5">
    <location>
        <begin position="150"/>
        <end position="171"/>
    </location>
</feature>
<dbReference type="AlphaFoldDB" id="A0AAU7ZPY5"/>
<dbReference type="GO" id="GO:0015134">
    <property type="term" value="F:hexuronate transmembrane transporter activity"/>
    <property type="evidence" value="ECO:0007669"/>
    <property type="project" value="TreeGrafter"/>
</dbReference>
<dbReference type="PANTHER" id="PTHR11662">
    <property type="entry name" value="SOLUTE CARRIER FAMILY 17"/>
    <property type="match status" value="1"/>
</dbReference>
<comment type="subcellular location">
    <subcellularLocation>
        <location evidence="1">Membrane</location>
        <topology evidence="1">Multi-pass membrane protein</topology>
    </subcellularLocation>
</comment>
<dbReference type="InterPro" id="IPR036259">
    <property type="entry name" value="MFS_trans_sf"/>
</dbReference>
<dbReference type="InterPro" id="IPR050382">
    <property type="entry name" value="MFS_Na/Anion_cotransporter"/>
</dbReference>
<feature type="domain" description="Major facilitator superfamily (MFS) profile" evidence="6">
    <location>
        <begin position="25"/>
        <end position="409"/>
    </location>
</feature>
<dbReference type="InterPro" id="IPR011701">
    <property type="entry name" value="MFS"/>
</dbReference>
<feature type="transmembrane region" description="Helical" evidence="5">
    <location>
        <begin position="321"/>
        <end position="344"/>
    </location>
</feature>
<feature type="transmembrane region" description="Helical" evidence="5">
    <location>
        <begin position="60"/>
        <end position="82"/>
    </location>
</feature>
<name>A0AAU7ZPY5_9BACT</name>